<evidence type="ECO:0000259" key="2">
    <source>
        <dbReference type="Pfam" id="PF00501"/>
    </source>
</evidence>
<dbReference type="Gene3D" id="3.40.50.12780">
    <property type="entry name" value="N-terminal domain of ligase-like"/>
    <property type="match status" value="1"/>
</dbReference>
<keyword evidence="1" id="KW-1133">Transmembrane helix</keyword>
<sequence length="865" mass="91908">MGEGTAGAQVVAGFAVDLARHGDAPALHAGGRSVSYAELDRRVADARAALESLTAPDRRHLVQLRPEPTVEFVVAWLAALTGGHATLLSRDPALAAAYATSIEYDAGGWRPTGTLAPVLHPDLRLLLSTSGSTGSPKLVRLSAANLDANAAAIASYLGLREDDVALTTLPLDYCYGLSVLHSHLAAGASVLLDDRSVTEPGLWADARAHGVTSFAGVPYTFDLLGSTGWPQLPTLRQVTQAGGRMAPERVRALAAQGEAEGWELVVMYGQTEATARMAWLPPHLASTHPHAVGVAIPGGSFRLDPVEGAGPDVGELVYAGPNVMMGYAESPLDLARGADLDELRTGDLARISADGLVEIVGRRSRFAKLFGQRIDLDRVQTLLGLGGHDAGCAEASDAEQLVVAVPGEPDALVLAEVAATVSGDTGLPPHAIRVVPVADLPRLANGKLDQQALARLQPVPESGPGSPVQSLVRLYGRVLGRDVVGPQDSFVTLGGDSLSYVELSLRLEQRLGRLPSDWQRRTIADLALLDRTGDGADGAGGADGAARARRHRWFARVDTTIPLRALAIVMIVGSHTNLWVLVGGAHVLLAVAGANFARFHLTDEDSRERVRRVVRSAARIAVPSVVWIGAVHVATGMYPWRTVLLLNDVLGGADWSEPAWHFWFVEVVLLLALGAGLFASVPVVMALERRHRFGLAAALTALALVPRWWADLASYDGDVIHSSLFVAWLFAGGWAAAVARGVPQRAVAAGLLLLGAWDLTGDTRRDLIIAVGLLALVWLPTVPWPRVLVGATGTLASASLYIYLTHWQVYPRLEDHWPLGGLLASLAVGVLAWRVVERAQAASWAGLTDRIRPHYARHQLTRQEA</sequence>
<dbReference type="Pfam" id="PF00501">
    <property type="entry name" value="AMP-binding"/>
    <property type="match status" value="1"/>
</dbReference>
<dbReference type="InterPro" id="IPR009081">
    <property type="entry name" value="PP-bd_ACP"/>
</dbReference>
<reference evidence="4 5" key="1">
    <citation type="submission" date="2017-06" db="EMBL/GenBank/DDBJ databases">
        <title>Complete Genome Sequence of the Soil Carbazole-Degrading Bacterium Nocardioides aromaticivorans IC177.</title>
        <authorList>
            <person name="Vejarano F."/>
            <person name="Suzuki-Minakuchi C."/>
            <person name="Ohtsubo Y."/>
            <person name="Tsuda M."/>
            <person name="Okada K."/>
            <person name="Nojiri H."/>
        </authorList>
    </citation>
    <scope>NUCLEOTIDE SEQUENCE [LARGE SCALE GENOMIC DNA]</scope>
    <source>
        <strain evidence="4 5">IC177</strain>
    </source>
</reference>
<evidence type="ECO:0000313" key="5">
    <source>
        <dbReference type="Proteomes" id="UP000662818"/>
    </source>
</evidence>
<dbReference type="InterPro" id="IPR000873">
    <property type="entry name" value="AMP-dep_synth/lig_dom"/>
</dbReference>
<feature type="transmembrane region" description="Helical" evidence="1">
    <location>
        <begin position="763"/>
        <end position="781"/>
    </location>
</feature>
<dbReference type="Proteomes" id="UP000662818">
    <property type="component" value="Chromosome"/>
</dbReference>
<feature type="domain" description="AMP-dependent synthetase/ligase" evidence="2">
    <location>
        <begin position="121"/>
        <end position="327"/>
    </location>
</feature>
<dbReference type="RefSeq" id="WP_207008606.1">
    <property type="nucleotide sequence ID" value="NZ_CP022295.1"/>
</dbReference>
<feature type="transmembrane region" description="Helical" evidence="1">
    <location>
        <begin position="693"/>
        <end position="710"/>
    </location>
</feature>
<dbReference type="PANTHER" id="PTHR43767:SF1">
    <property type="entry name" value="NONRIBOSOMAL PEPTIDE SYNTHASE PES1 (EUROFUNG)-RELATED"/>
    <property type="match status" value="1"/>
</dbReference>
<evidence type="ECO:0000259" key="3">
    <source>
        <dbReference type="Pfam" id="PF00550"/>
    </source>
</evidence>
<feature type="domain" description="Carrier" evidence="3">
    <location>
        <begin position="471"/>
        <end position="527"/>
    </location>
</feature>
<feature type="transmembrane region" description="Helical" evidence="1">
    <location>
        <begin position="578"/>
        <end position="599"/>
    </location>
</feature>
<gene>
    <name evidence="4" type="ORF">CFH99_03600</name>
</gene>
<feature type="transmembrane region" description="Helical" evidence="1">
    <location>
        <begin position="620"/>
        <end position="640"/>
    </location>
</feature>
<keyword evidence="1" id="KW-0812">Transmembrane</keyword>
<dbReference type="Pfam" id="PF00550">
    <property type="entry name" value="PP-binding"/>
    <property type="match status" value="1"/>
</dbReference>
<name>A0ABX7PFT1_9ACTN</name>
<dbReference type="InterPro" id="IPR042099">
    <property type="entry name" value="ANL_N_sf"/>
</dbReference>
<dbReference type="EMBL" id="CP022295">
    <property type="protein sequence ID" value="QSR24703.1"/>
    <property type="molecule type" value="Genomic_DNA"/>
</dbReference>
<evidence type="ECO:0000313" key="4">
    <source>
        <dbReference type="EMBL" id="QSR24703.1"/>
    </source>
</evidence>
<accession>A0ABX7PFT1</accession>
<keyword evidence="5" id="KW-1185">Reference proteome</keyword>
<evidence type="ECO:0000256" key="1">
    <source>
        <dbReference type="SAM" id="Phobius"/>
    </source>
</evidence>
<keyword evidence="1" id="KW-0472">Membrane</keyword>
<dbReference type="Gene3D" id="3.40.50.1820">
    <property type="entry name" value="alpha/beta hydrolase"/>
    <property type="match status" value="1"/>
</dbReference>
<dbReference type="InterPro" id="IPR029058">
    <property type="entry name" value="AB_hydrolase_fold"/>
</dbReference>
<proteinExistence type="predicted"/>
<feature type="transmembrane region" description="Helical" evidence="1">
    <location>
        <begin position="722"/>
        <end position="742"/>
    </location>
</feature>
<dbReference type="SUPFAM" id="SSF56801">
    <property type="entry name" value="Acetyl-CoA synthetase-like"/>
    <property type="match status" value="1"/>
</dbReference>
<feature type="transmembrane region" description="Helical" evidence="1">
    <location>
        <begin position="660"/>
        <end position="681"/>
    </location>
</feature>
<dbReference type="SUPFAM" id="SSF47336">
    <property type="entry name" value="ACP-like"/>
    <property type="match status" value="1"/>
</dbReference>
<feature type="transmembrane region" description="Helical" evidence="1">
    <location>
        <begin position="816"/>
        <end position="836"/>
    </location>
</feature>
<organism evidence="4 5">
    <name type="scientific">Nocardioides aromaticivorans</name>
    <dbReference type="NCBI Taxonomy" id="200618"/>
    <lineage>
        <taxon>Bacteria</taxon>
        <taxon>Bacillati</taxon>
        <taxon>Actinomycetota</taxon>
        <taxon>Actinomycetes</taxon>
        <taxon>Propionibacteriales</taxon>
        <taxon>Nocardioidaceae</taxon>
        <taxon>Nocardioides</taxon>
    </lineage>
</organism>
<protein>
    <submittedName>
        <fullName evidence="4">AMP-dependent synthetase</fullName>
    </submittedName>
</protein>
<dbReference type="InterPro" id="IPR036736">
    <property type="entry name" value="ACP-like_sf"/>
</dbReference>
<dbReference type="PANTHER" id="PTHR43767">
    <property type="entry name" value="LONG-CHAIN-FATTY-ACID--COA LIGASE"/>
    <property type="match status" value="1"/>
</dbReference>
<dbReference type="InterPro" id="IPR050237">
    <property type="entry name" value="ATP-dep_AMP-bd_enzyme"/>
</dbReference>